<feature type="non-terminal residue" evidence="2">
    <location>
        <position position="1"/>
    </location>
</feature>
<feature type="region of interest" description="Disordered" evidence="1">
    <location>
        <begin position="1"/>
        <end position="26"/>
    </location>
</feature>
<keyword evidence="3" id="KW-1185">Reference proteome</keyword>
<comment type="caution">
    <text evidence="2">The sequence shown here is derived from an EMBL/GenBank/DDBJ whole genome shotgun (WGS) entry which is preliminary data.</text>
</comment>
<name>A0ABD0PY32_CIRMR</name>
<proteinExistence type="predicted"/>
<feature type="compositionally biased region" description="Basic and acidic residues" evidence="1">
    <location>
        <begin position="1"/>
        <end position="13"/>
    </location>
</feature>
<dbReference type="EMBL" id="JAMKFB020000013">
    <property type="protein sequence ID" value="KAL0177511.1"/>
    <property type="molecule type" value="Genomic_DNA"/>
</dbReference>
<accession>A0ABD0PY32</accession>
<evidence type="ECO:0000313" key="2">
    <source>
        <dbReference type="EMBL" id="KAL0177511.1"/>
    </source>
</evidence>
<gene>
    <name evidence="2" type="ORF">M9458_026405</name>
</gene>
<sequence length="55" mass="6017">KALSFDHRGEDLKPASSSSLTEGLENGEVKTLQTKRMTLEDFSFIKVLGKGSFGK</sequence>
<feature type="non-terminal residue" evidence="2">
    <location>
        <position position="55"/>
    </location>
</feature>
<dbReference type="AlphaFoldDB" id="A0ABD0PY32"/>
<protein>
    <submittedName>
        <fullName evidence="2">Uncharacterized protein</fullName>
    </submittedName>
</protein>
<dbReference type="Proteomes" id="UP001529510">
    <property type="component" value="Unassembled WGS sequence"/>
</dbReference>
<dbReference type="Gene3D" id="3.30.200.20">
    <property type="entry name" value="Phosphorylase Kinase, domain 1"/>
    <property type="match status" value="1"/>
</dbReference>
<evidence type="ECO:0000313" key="3">
    <source>
        <dbReference type="Proteomes" id="UP001529510"/>
    </source>
</evidence>
<organism evidence="2 3">
    <name type="scientific">Cirrhinus mrigala</name>
    <name type="common">Mrigala</name>
    <dbReference type="NCBI Taxonomy" id="683832"/>
    <lineage>
        <taxon>Eukaryota</taxon>
        <taxon>Metazoa</taxon>
        <taxon>Chordata</taxon>
        <taxon>Craniata</taxon>
        <taxon>Vertebrata</taxon>
        <taxon>Euteleostomi</taxon>
        <taxon>Actinopterygii</taxon>
        <taxon>Neopterygii</taxon>
        <taxon>Teleostei</taxon>
        <taxon>Ostariophysi</taxon>
        <taxon>Cypriniformes</taxon>
        <taxon>Cyprinidae</taxon>
        <taxon>Labeoninae</taxon>
        <taxon>Labeonini</taxon>
        <taxon>Cirrhinus</taxon>
    </lineage>
</organism>
<evidence type="ECO:0000256" key="1">
    <source>
        <dbReference type="SAM" id="MobiDB-lite"/>
    </source>
</evidence>
<reference evidence="2 3" key="1">
    <citation type="submission" date="2024-05" db="EMBL/GenBank/DDBJ databases">
        <title>Genome sequencing and assembly of Indian major carp, Cirrhinus mrigala (Hamilton, 1822).</title>
        <authorList>
            <person name="Mohindra V."/>
            <person name="Chowdhury L.M."/>
            <person name="Lal K."/>
            <person name="Jena J.K."/>
        </authorList>
    </citation>
    <scope>NUCLEOTIDE SEQUENCE [LARGE SCALE GENOMIC DNA]</scope>
    <source>
        <strain evidence="2">CM1030</strain>
        <tissue evidence="2">Blood</tissue>
    </source>
</reference>